<evidence type="ECO:0000313" key="3">
    <source>
        <dbReference type="Proteomes" id="UP000533900"/>
    </source>
</evidence>
<name>A0A842ITW7_9FLAO</name>
<dbReference type="Pfam" id="PF00583">
    <property type="entry name" value="Acetyltransf_1"/>
    <property type="match status" value="1"/>
</dbReference>
<sequence length="157" mass="18374">MKNNFKISRIQENDIERFIELIELLNEVFEESNKVASKRQLKKLLNKPDFYAIAAIHENKIIGGLTAYQLEKYYTDKSELYIYDIAVKVELQNQGVGKELIDHLKNYSSNNGIETIFVEAHSEDEQAIKFYKSTFGKGEKVDHFNFEIKTTHNNDYK</sequence>
<reference evidence="2" key="1">
    <citation type="submission" date="2020-08" db="EMBL/GenBank/DDBJ databases">
        <title>Winogradskyella ouciana sp. nov., isolated from the hadal seawater of the Mariana Trench.</title>
        <authorList>
            <person name="He X."/>
        </authorList>
    </citation>
    <scope>NUCLEOTIDE SEQUENCE [LARGE SCALE GENOMIC DNA]</scope>
    <source>
        <strain evidence="2">KCTC 52348</strain>
    </source>
</reference>
<evidence type="ECO:0000313" key="2">
    <source>
        <dbReference type="EMBL" id="MBC2845173.1"/>
    </source>
</evidence>
<dbReference type="Gene3D" id="3.40.630.30">
    <property type="match status" value="1"/>
</dbReference>
<evidence type="ECO:0000259" key="1">
    <source>
        <dbReference type="PROSITE" id="PS51186"/>
    </source>
</evidence>
<organism evidence="2 3">
    <name type="scientific">Winogradskyella flava</name>
    <dbReference type="NCBI Taxonomy" id="1884876"/>
    <lineage>
        <taxon>Bacteria</taxon>
        <taxon>Pseudomonadati</taxon>
        <taxon>Bacteroidota</taxon>
        <taxon>Flavobacteriia</taxon>
        <taxon>Flavobacteriales</taxon>
        <taxon>Flavobacteriaceae</taxon>
        <taxon>Winogradskyella</taxon>
    </lineage>
</organism>
<keyword evidence="2" id="KW-0808">Transferase</keyword>
<dbReference type="PANTHER" id="PTHR43617">
    <property type="entry name" value="L-AMINO ACID N-ACETYLTRANSFERASE"/>
    <property type="match status" value="1"/>
</dbReference>
<feature type="domain" description="N-acetyltransferase" evidence="1">
    <location>
        <begin position="8"/>
        <end position="157"/>
    </location>
</feature>
<dbReference type="GO" id="GO:0016747">
    <property type="term" value="F:acyltransferase activity, transferring groups other than amino-acyl groups"/>
    <property type="evidence" value="ECO:0007669"/>
    <property type="project" value="InterPro"/>
</dbReference>
<accession>A0A842ITW7</accession>
<keyword evidence="3" id="KW-1185">Reference proteome</keyword>
<dbReference type="CDD" id="cd04301">
    <property type="entry name" value="NAT_SF"/>
    <property type="match status" value="1"/>
</dbReference>
<dbReference type="InterPro" id="IPR016181">
    <property type="entry name" value="Acyl_CoA_acyltransferase"/>
</dbReference>
<gene>
    <name evidence="2" type="ORF">H7F21_08720</name>
</gene>
<dbReference type="InterPro" id="IPR050276">
    <property type="entry name" value="MshD_Acetyltransferase"/>
</dbReference>
<dbReference type="Proteomes" id="UP000533900">
    <property type="component" value="Unassembled WGS sequence"/>
</dbReference>
<dbReference type="EMBL" id="JACLCP010000002">
    <property type="protein sequence ID" value="MBC2845173.1"/>
    <property type="molecule type" value="Genomic_DNA"/>
</dbReference>
<protein>
    <submittedName>
        <fullName evidence="2">GNAT family N-acetyltransferase</fullName>
    </submittedName>
</protein>
<dbReference type="PROSITE" id="PS51186">
    <property type="entry name" value="GNAT"/>
    <property type="match status" value="1"/>
</dbReference>
<comment type="caution">
    <text evidence="2">The sequence shown here is derived from an EMBL/GenBank/DDBJ whole genome shotgun (WGS) entry which is preliminary data.</text>
</comment>
<dbReference type="RefSeq" id="WP_185788883.1">
    <property type="nucleotide sequence ID" value="NZ_JACLCP010000002.1"/>
</dbReference>
<proteinExistence type="predicted"/>
<dbReference type="InterPro" id="IPR000182">
    <property type="entry name" value="GNAT_dom"/>
</dbReference>
<dbReference type="SUPFAM" id="SSF55729">
    <property type="entry name" value="Acyl-CoA N-acyltransferases (Nat)"/>
    <property type="match status" value="1"/>
</dbReference>
<dbReference type="AlphaFoldDB" id="A0A842ITW7"/>